<reference evidence="5" key="1">
    <citation type="submission" date="2019-12" db="EMBL/GenBank/DDBJ databases">
        <title>Complete genome of Terracaulis silvestris 0127_4.</title>
        <authorList>
            <person name="Vieira S."/>
            <person name="Riedel T."/>
            <person name="Sproer C."/>
            <person name="Pascual J."/>
            <person name="Boedeker C."/>
            <person name="Overmann J."/>
        </authorList>
    </citation>
    <scope>NUCLEOTIDE SEQUENCE [LARGE SCALE GENOMIC DNA]</scope>
    <source>
        <strain evidence="5">0127_4</strain>
    </source>
</reference>
<dbReference type="Pfam" id="PF13561">
    <property type="entry name" value="adh_short_C2"/>
    <property type="match status" value="1"/>
</dbReference>
<dbReference type="InterPro" id="IPR020904">
    <property type="entry name" value="Sc_DH/Rdtase_CS"/>
</dbReference>
<dbReference type="Proteomes" id="UP000431269">
    <property type="component" value="Chromosome"/>
</dbReference>
<dbReference type="EMBL" id="CP047045">
    <property type="protein sequence ID" value="QGZ93660.1"/>
    <property type="molecule type" value="Genomic_DNA"/>
</dbReference>
<dbReference type="Gene3D" id="3.40.50.720">
    <property type="entry name" value="NAD(P)-binding Rossmann-like Domain"/>
    <property type="match status" value="1"/>
</dbReference>
<name>A0A6I6MGC9_9CAUL</name>
<dbReference type="GO" id="GO:0047838">
    <property type="term" value="F:D-xylose 1-dehydrogenase (NAD+) activity"/>
    <property type="evidence" value="ECO:0007669"/>
    <property type="project" value="UniProtKB-EC"/>
</dbReference>
<evidence type="ECO:0000256" key="3">
    <source>
        <dbReference type="ARBA" id="ARBA00069939"/>
    </source>
</evidence>
<comment type="similarity">
    <text evidence="1">Belongs to the short-chain dehydrogenases/reductases (SDR) family.</text>
</comment>
<dbReference type="CDD" id="cd05233">
    <property type="entry name" value="SDR_c"/>
    <property type="match status" value="1"/>
</dbReference>
<organism evidence="4 5">
    <name type="scientific">Terricaulis silvestris</name>
    <dbReference type="NCBI Taxonomy" id="2686094"/>
    <lineage>
        <taxon>Bacteria</taxon>
        <taxon>Pseudomonadati</taxon>
        <taxon>Pseudomonadota</taxon>
        <taxon>Alphaproteobacteria</taxon>
        <taxon>Caulobacterales</taxon>
        <taxon>Caulobacteraceae</taxon>
        <taxon>Terricaulis</taxon>
    </lineage>
</organism>
<dbReference type="PANTHER" id="PTHR42760">
    <property type="entry name" value="SHORT-CHAIN DEHYDROGENASES/REDUCTASES FAMILY MEMBER"/>
    <property type="match status" value="1"/>
</dbReference>
<dbReference type="KEGG" id="tsv:DSM104635_00472"/>
<evidence type="ECO:0000256" key="1">
    <source>
        <dbReference type="ARBA" id="ARBA00006484"/>
    </source>
</evidence>
<keyword evidence="5" id="KW-1185">Reference proteome</keyword>
<dbReference type="PROSITE" id="PS00061">
    <property type="entry name" value="ADH_SHORT"/>
    <property type="match status" value="1"/>
</dbReference>
<keyword evidence="4" id="KW-0560">Oxidoreductase</keyword>
<dbReference type="SUPFAM" id="SSF51735">
    <property type="entry name" value="NAD(P)-binding Rossmann-fold domains"/>
    <property type="match status" value="1"/>
</dbReference>
<dbReference type="PRINTS" id="PR00080">
    <property type="entry name" value="SDRFAMILY"/>
</dbReference>
<dbReference type="FunFam" id="3.40.50.720:FF:000084">
    <property type="entry name" value="Short-chain dehydrogenase reductase"/>
    <property type="match status" value="1"/>
</dbReference>
<proteinExistence type="inferred from homology"/>
<dbReference type="AlphaFoldDB" id="A0A6I6MGC9"/>
<dbReference type="PRINTS" id="PR00081">
    <property type="entry name" value="GDHRDH"/>
</dbReference>
<accession>A0A6I6MGC9</accession>
<dbReference type="EC" id="1.1.1.175" evidence="2"/>
<dbReference type="InterPro" id="IPR036291">
    <property type="entry name" value="NAD(P)-bd_dom_sf"/>
</dbReference>
<evidence type="ECO:0000313" key="4">
    <source>
        <dbReference type="EMBL" id="QGZ93660.1"/>
    </source>
</evidence>
<dbReference type="InterPro" id="IPR002347">
    <property type="entry name" value="SDR_fam"/>
</dbReference>
<protein>
    <recommendedName>
        <fullName evidence="3">D-xylose 1-dehydrogenase</fullName>
        <ecNumber evidence="2">1.1.1.175</ecNumber>
    </recommendedName>
</protein>
<evidence type="ECO:0000313" key="5">
    <source>
        <dbReference type="Proteomes" id="UP000431269"/>
    </source>
</evidence>
<gene>
    <name evidence="4" type="primary">yghA</name>
    <name evidence="4" type="ORF">DSM104635_00472</name>
</gene>
<sequence>MRLASKIGIVTGAGAGIGRAGALRFAAEGAAIAIVDIDKVKVDAVQLEVTEAGGKAIGLAGDLCDEAFARSIVPQTQAALGGLDFLWNHAGTVGPKDIEDVDYEALERAIQLNLRAGILATEAAIPLLRPRRGNVLFTSSVSGLIASQLSFTYSMTKFGVVGLMRALAKRYAADGVRFNAICPGPVATDMQAASMATMKPVNIPAGRLGRPEEVAAAALFLVSDEASFVTGVALPVDGGYIA</sequence>
<evidence type="ECO:0000256" key="2">
    <source>
        <dbReference type="ARBA" id="ARBA00066641"/>
    </source>
</evidence>
<dbReference type="RefSeq" id="WP_158764659.1">
    <property type="nucleotide sequence ID" value="NZ_CP047045.1"/>
</dbReference>